<comment type="caution">
    <text evidence="4">The sequence shown here is derived from an EMBL/GenBank/DDBJ whole genome shotgun (WGS) entry which is preliminary data.</text>
</comment>
<evidence type="ECO:0000256" key="1">
    <source>
        <dbReference type="ARBA" id="ARBA00007613"/>
    </source>
</evidence>
<keyword evidence="2" id="KW-0472">Membrane</keyword>
<accession>A0A937D5V9</accession>
<organism evidence="4 5">
    <name type="scientific">Ramlibacter aurantiacus</name>
    <dbReference type="NCBI Taxonomy" id="2801330"/>
    <lineage>
        <taxon>Bacteria</taxon>
        <taxon>Pseudomonadati</taxon>
        <taxon>Pseudomonadota</taxon>
        <taxon>Betaproteobacteria</taxon>
        <taxon>Burkholderiales</taxon>
        <taxon>Comamonadaceae</taxon>
        <taxon>Ramlibacter</taxon>
    </lineage>
</organism>
<dbReference type="NCBIfam" id="TIGR01845">
    <property type="entry name" value="outer_NodT"/>
    <property type="match status" value="1"/>
</dbReference>
<keyword evidence="2" id="KW-0449">Lipoprotein</keyword>
<dbReference type="SUPFAM" id="SSF56954">
    <property type="entry name" value="Outer membrane efflux proteins (OEP)"/>
    <property type="match status" value="1"/>
</dbReference>
<evidence type="ECO:0000313" key="4">
    <source>
        <dbReference type="EMBL" id="MBL0420323.1"/>
    </source>
</evidence>
<keyword evidence="3" id="KW-0175">Coiled coil</keyword>
<dbReference type="InterPro" id="IPR010131">
    <property type="entry name" value="MdtP/NodT-like"/>
</dbReference>
<dbReference type="Gene3D" id="2.20.200.10">
    <property type="entry name" value="Outer membrane efflux proteins (OEP)"/>
    <property type="match status" value="1"/>
</dbReference>
<dbReference type="GO" id="GO:0015562">
    <property type="term" value="F:efflux transmembrane transporter activity"/>
    <property type="evidence" value="ECO:0007669"/>
    <property type="project" value="InterPro"/>
</dbReference>
<proteinExistence type="inferred from homology"/>
<evidence type="ECO:0000256" key="2">
    <source>
        <dbReference type="RuleBase" id="RU362097"/>
    </source>
</evidence>
<name>A0A937D5V9_9BURK</name>
<gene>
    <name evidence="4" type="ORF">JI739_08200</name>
</gene>
<protein>
    <submittedName>
        <fullName evidence="4">Efflux transporter outer membrane subunit</fullName>
    </submittedName>
</protein>
<feature type="chain" id="PRO_5038157968" evidence="2">
    <location>
        <begin position="26"/>
        <end position="480"/>
    </location>
</feature>
<evidence type="ECO:0000256" key="3">
    <source>
        <dbReference type="SAM" id="Coils"/>
    </source>
</evidence>
<sequence length="480" mass="50403">MKCLQSSRVPGCLLVGLALAGCAMAPVRDEPPPVVDTPAAFRQGSGSWVPASAGYAQAWGRGAWWELFDDAQLAELMQRVEVSNQTLAAAVAAYAQARALVAEQRASFFPVVTGQAGADRSGARSGTSGTRGSFDLGLGASWEPDLWGRLGLGLAGARASEQASAADLAAARLSLQGELALSYFSLRGTDAERALLQQIVQGLERTLQITRNRYEAGVVARTDVLQAQTQLANSRAELLSLERQRAQLEHAIAVLVGRAPANFSLAARPAESLDTPFVRIPEVPPEVPSLLLLRRPDIAAAERRVALANAQLGVAQTAWYPSLRLSGSAGLGAASVGDLLSAGSLVWALGASLAQTVFEGGAIAARVRAAEGALEESAARYRQTVLAAFRAVEDQLAAVRLLREQEALRAQAARDAALVEQQVMNRYQAGQVGFSEVITAQNTAQTARRALAQLRTSRQAAAVSLVQALGGGWRAPDAGS</sequence>
<dbReference type="RefSeq" id="WP_201683409.1">
    <property type="nucleotide sequence ID" value="NZ_JAEQNA010000002.1"/>
</dbReference>
<dbReference type="InterPro" id="IPR003423">
    <property type="entry name" value="OMP_efflux"/>
</dbReference>
<comment type="subcellular location">
    <subcellularLocation>
        <location evidence="2">Cell membrane</location>
        <topology evidence="2">Lipid-anchor</topology>
    </subcellularLocation>
</comment>
<keyword evidence="2" id="KW-1134">Transmembrane beta strand</keyword>
<dbReference type="EMBL" id="JAEQNA010000002">
    <property type="protein sequence ID" value="MBL0420323.1"/>
    <property type="molecule type" value="Genomic_DNA"/>
</dbReference>
<dbReference type="PANTHER" id="PTHR30203:SF33">
    <property type="entry name" value="BLR4455 PROTEIN"/>
    <property type="match status" value="1"/>
</dbReference>
<dbReference type="PROSITE" id="PS51257">
    <property type="entry name" value="PROKAR_LIPOPROTEIN"/>
    <property type="match status" value="1"/>
</dbReference>
<keyword evidence="2" id="KW-0732">Signal</keyword>
<dbReference type="AlphaFoldDB" id="A0A937D5V9"/>
<dbReference type="PANTHER" id="PTHR30203">
    <property type="entry name" value="OUTER MEMBRANE CATION EFFLUX PROTEIN"/>
    <property type="match status" value="1"/>
</dbReference>
<feature type="signal peptide" evidence="2">
    <location>
        <begin position="1"/>
        <end position="25"/>
    </location>
</feature>
<keyword evidence="2" id="KW-0812">Transmembrane</keyword>
<keyword evidence="5" id="KW-1185">Reference proteome</keyword>
<evidence type="ECO:0000313" key="5">
    <source>
        <dbReference type="Proteomes" id="UP000613011"/>
    </source>
</evidence>
<dbReference type="Proteomes" id="UP000613011">
    <property type="component" value="Unassembled WGS sequence"/>
</dbReference>
<dbReference type="Gene3D" id="1.20.1600.10">
    <property type="entry name" value="Outer membrane efflux proteins (OEP)"/>
    <property type="match status" value="1"/>
</dbReference>
<feature type="coiled-coil region" evidence="3">
    <location>
        <begin position="224"/>
        <end position="251"/>
    </location>
</feature>
<reference evidence="4" key="1">
    <citation type="submission" date="2021-01" db="EMBL/GenBank/DDBJ databases">
        <title>Ramlibacter sp. strain AW1 16S ribosomal RNA gene Genome sequencing and assembly.</title>
        <authorList>
            <person name="Kang M."/>
        </authorList>
    </citation>
    <scope>NUCLEOTIDE SEQUENCE</scope>
    <source>
        <strain evidence="4">AW1</strain>
    </source>
</reference>
<dbReference type="GO" id="GO:0005886">
    <property type="term" value="C:plasma membrane"/>
    <property type="evidence" value="ECO:0007669"/>
    <property type="project" value="UniProtKB-SubCell"/>
</dbReference>
<dbReference type="Pfam" id="PF02321">
    <property type="entry name" value="OEP"/>
    <property type="match status" value="2"/>
</dbReference>
<comment type="similarity">
    <text evidence="1 2">Belongs to the outer membrane factor (OMF) (TC 1.B.17) family.</text>
</comment>
<keyword evidence="2" id="KW-0564">Palmitate</keyword>